<keyword evidence="1" id="KW-0175">Coiled coil</keyword>
<protein>
    <submittedName>
        <fullName evidence="2">Uncharacterized protein</fullName>
    </submittedName>
</protein>
<name>A0AA36DDB4_9BILA</name>
<keyword evidence="3" id="KW-1185">Reference proteome</keyword>
<dbReference type="AlphaFoldDB" id="A0AA36DDB4"/>
<comment type="caution">
    <text evidence="2">The sequence shown here is derived from an EMBL/GenBank/DDBJ whole genome shotgun (WGS) entry which is preliminary data.</text>
</comment>
<accession>A0AA36DDB4</accession>
<feature type="coiled-coil region" evidence="1">
    <location>
        <begin position="168"/>
        <end position="202"/>
    </location>
</feature>
<sequence length="388" mass="42911">MKSADTVFLAILLPIVSSLNLDEVLVGVAVPHYIEGVMNDRGNTECGLPSFTNALPLQYRRNLRRVWANFPLGSKSCAMELRQTKAILEGLPMEIREKAFKNPRYTPSTAALLPGTPFLASLTSEQQEQLTKLTSDGRIEEPERIELLKAWAVDHLEPKAQARFEQTLRFLTAKASRFQEKVAALSAEARLAINRLEDLRKQKMAVINRLSLNAKKELGAIWKQKCNSPDGIDPDLQPIACSSETESAPTTATTRTTTTKAMPLSSRIEMVTTTTPTSTQTSSTGFPILIETTQNPLEYSTVPSTMVTSETTQIEEKVSSKSDIQVFRKTSSIYNIVTPRPDVGGNTEPPTGPAVVSASMPPSMFASMDREQLSVILRRIFPNSHFRR</sequence>
<evidence type="ECO:0000313" key="3">
    <source>
        <dbReference type="Proteomes" id="UP001177023"/>
    </source>
</evidence>
<proteinExistence type="predicted"/>
<organism evidence="2 3">
    <name type="scientific">Mesorhabditis spiculigera</name>
    <dbReference type="NCBI Taxonomy" id="96644"/>
    <lineage>
        <taxon>Eukaryota</taxon>
        <taxon>Metazoa</taxon>
        <taxon>Ecdysozoa</taxon>
        <taxon>Nematoda</taxon>
        <taxon>Chromadorea</taxon>
        <taxon>Rhabditida</taxon>
        <taxon>Rhabditina</taxon>
        <taxon>Rhabditomorpha</taxon>
        <taxon>Rhabditoidea</taxon>
        <taxon>Rhabditidae</taxon>
        <taxon>Mesorhabditinae</taxon>
        <taxon>Mesorhabditis</taxon>
    </lineage>
</organism>
<evidence type="ECO:0000313" key="2">
    <source>
        <dbReference type="EMBL" id="CAJ0585654.1"/>
    </source>
</evidence>
<dbReference type="Proteomes" id="UP001177023">
    <property type="component" value="Unassembled WGS sequence"/>
</dbReference>
<feature type="non-terminal residue" evidence="2">
    <location>
        <position position="388"/>
    </location>
</feature>
<dbReference type="EMBL" id="CATQJA010002706">
    <property type="protein sequence ID" value="CAJ0585654.1"/>
    <property type="molecule type" value="Genomic_DNA"/>
</dbReference>
<evidence type="ECO:0000256" key="1">
    <source>
        <dbReference type="SAM" id="Coils"/>
    </source>
</evidence>
<gene>
    <name evidence="2" type="ORF">MSPICULIGERA_LOCUS23666</name>
</gene>
<reference evidence="2" key="1">
    <citation type="submission" date="2023-06" db="EMBL/GenBank/DDBJ databases">
        <authorList>
            <person name="Delattre M."/>
        </authorList>
    </citation>
    <scope>NUCLEOTIDE SEQUENCE</scope>
    <source>
        <strain evidence="2">AF72</strain>
    </source>
</reference>